<feature type="domain" description="Glycosyl hydrolase family 13 catalytic" evidence="5">
    <location>
        <begin position="38"/>
        <end position="444"/>
    </location>
</feature>
<dbReference type="InterPro" id="IPR017853">
    <property type="entry name" value="GH"/>
</dbReference>
<dbReference type="Pfam" id="PF00128">
    <property type="entry name" value="Alpha-amylase"/>
    <property type="match status" value="1"/>
</dbReference>
<dbReference type="AlphaFoldDB" id="A0A7C3E2I7"/>
<comment type="similarity">
    <text evidence="1 2">Belongs to the glycosyl hydrolase 13 family.</text>
</comment>
<evidence type="ECO:0000256" key="1">
    <source>
        <dbReference type="ARBA" id="ARBA00008061"/>
    </source>
</evidence>
<dbReference type="InterPro" id="IPR006047">
    <property type="entry name" value="GH13_cat_dom"/>
</dbReference>
<keyword evidence="3" id="KW-0119">Carbohydrate metabolism</keyword>
<sequence length="569" mass="63827">MHIVFIFLCSLLLSWIQPAPLAAQDLPWWKDASGPAYQVLVYSFADSDGNGYGDLKGLTQALDYLNDGNPATYSDLNISAIWLSPVNPASSYHGYDVKDYKAIDPKLGTMEDFDTLIREAHKRGIKIIMDMVFNHTSREHPWFLEAMKSASSPYVNYYRTKQNGVSYGASGMGRFYKYTRPDGSVFEYFSAFWEGMPDLNLDNTDVVNELKDILAFWLNRGVDGFRFDAAKHAFDPNEMPSGTPTLALNKTFWNDLRRSARRVKPDVYFIGEVLTENLAEVTAYTGVFDGLFDFPSARQVIDAVRRMSGTGFIQAYQNIYSQYSRISAFQSAPLLSNHDQDRYISSLLTSMSLDAVKGLQVEAGDTEVVRSAKAFALTKAKMAASIYQTLPGLPYIYYGEELGMTGRRYKNDDVARRDAFKWNDAGTLPTVTWLQKSNKLEPGQNSLTASAESQMKDPGSLLRHYQSLAALRQNSSALRQGTFAAPSWPGFNSGYLLAWLRESDTQRVLVLHNLDSLPFVAKVPEGVRFVALWNSQQGFLDEKSRQSLQSGVELRLEPAQSAVYEVLNP</sequence>
<name>A0A7C3E2I7_9SPIR</name>
<dbReference type="InterPro" id="IPR006046">
    <property type="entry name" value="Alpha_amylase"/>
</dbReference>
<dbReference type="InterPro" id="IPR045857">
    <property type="entry name" value="O16G_dom_2"/>
</dbReference>
<dbReference type="GO" id="GO:0009313">
    <property type="term" value="P:oligosaccharide catabolic process"/>
    <property type="evidence" value="ECO:0007669"/>
    <property type="project" value="TreeGrafter"/>
</dbReference>
<dbReference type="SMART" id="SM00642">
    <property type="entry name" value="Aamy"/>
    <property type="match status" value="1"/>
</dbReference>
<reference evidence="6" key="1">
    <citation type="journal article" date="2020" name="mSystems">
        <title>Genome- and Community-Level Interaction Insights into Carbon Utilization and Element Cycling Functions of Hydrothermarchaeota in Hydrothermal Sediment.</title>
        <authorList>
            <person name="Zhou Z."/>
            <person name="Liu Y."/>
            <person name="Xu W."/>
            <person name="Pan J."/>
            <person name="Luo Z.H."/>
            <person name="Li M."/>
        </authorList>
    </citation>
    <scope>NUCLEOTIDE SEQUENCE [LARGE SCALE GENOMIC DNA]</scope>
    <source>
        <strain evidence="6">SpSt-503</strain>
    </source>
</reference>
<accession>A0A7C3E2I7</accession>
<comment type="catalytic activity">
    <reaction evidence="3">
        <text>Endohydrolysis of (1-&gt;4)-alpha-D-glucosidic linkages in polysaccharides containing three or more (1-&gt;4)-alpha-linked D-glucose units.</text>
        <dbReference type="EC" id="3.2.1.1"/>
    </reaction>
</comment>
<evidence type="ECO:0000256" key="4">
    <source>
        <dbReference type="SAM" id="SignalP"/>
    </source>
</evidence>
<dbReference type="GO" id="GO:0004556">
    <property type="term" value="F:alpha-amylase activity"/>
    <property type="evidence" value="ECO:0007669"/>
    <property type="project" value="UniProtKB-UniRule"/>
</dbReference>
<evidence type="ECO:0000259" key="5">
    <source>
        <dbReference type="SMART" id="SM00642"/>
    </source>
</evidence>
<feature type="chain" id="PRO_5027752457" description="Alpha-amylase" evidence="4">
    <location>
        <begin position="24"/>
        <end position="569"/>
    </location>
</feature>
<keyword evidence="3" id="KW-0326">Glycosidase</keyword>
<dbReference type="PRINTS" id="PR00110">
    <property type="entry name" value="ALPHAAMYLASE"/>
</dbReference>
<evidence type="ECO:0000313" key="6">
    <source>
        <dbReference type="EMBL" id="HFH29732.1"/>
    </source>
</evidence>
<dbReference type="EC" id="3.2.1.1" evidence="3"/>
<dbReference type="Gene3D" id="3.90.400.10">
    <property type="entry name" value="Oligo-1,6-glucosidase, Domain 2"/>
    <property type="match status" value="1"/>
</dbReference>
<dbReference type="EMBL" id="DSVL01000289">
    <property type="protein sequence ID" value="HFH29732.1"/>
    <property type="molecule type" value="Genomic_DNA"/>
</dbReference>
<dbReference type="SUPFAM" id="SSF51445">
    <property type="entry name" value="(Trans)glycosidases"/>
    <property type="match status" value="1"/>
</dbReference>
<dbReference type="GO" id="GO:0043169">
    <property type="term" value="F:cation binding"/>
    <property type="evidence" value="ECO:0007669"/>
    <property type="project" value="InterPro"/>
</dbReference>
<comment type="caution">
    <text evidence="6">The sequence shown here is derived from an EMBL/GenBank/DDBJ whole genome shotgun (WGS) entry which is preliminary data.</text>
</comment>
<feature type="signal peptide" evidence="4">
    <location>
        <begin position="1"/>
        <end position="23"/>
    </location>
</feature>
<dbReference type="Gene3D" id="3.20.20.80">
    <property type="entry name" value="Glycosidases"/>
    <property type="match status" value="1"/>
</dbReference>
<evidence type="ECO:0000256" key="2">
    <source>
        <dbReference type="RuleBase" id="RU003615"/>
    </source>
</evidence>
<dbReference type="CDD" id="cd11316">
    <property type="entry name" value="AmyAc_bac2_AmyA"/>
    <property type="match status" value="1"/>
</dbReference>
<protein>
    <recommendedName>
        <fullName evidence="3">Alpha-amylase</fullName>
        <ecNumber evidence="3">3.2.1.1</ecNumber>
    </recommendedName>
</protein>
<dbReference type="PANTHER" id="PTHR10357:SF179">
    <property type="entry name" value="NEUTRAL AND BASIC AMINO ACID TRANSPORT PROTEIN RBAT"/>
    <property type="match status" value="1"/>
</dbReference>
<keyword evidence="4" id="KW-0732">Signal</keyword>
<organism evidence="6">
    <name type="scientific">Gracilinema caldarium</name>
    <dbReference type="NCBI Taxonomy" id="215591"/>
    <lineage>
        <taxon>Bacteria</taxon>
        <taxon>Pseudomonadati</taxon>
        <taxon>Spirochaetota</taxon>
        <taxon>Spirochaetia</taxon>
        <taxon>Spirochaetales</taxon>
        <taxon>Breznakiellaceae</taxon>
        <taxon>Gracilinema</taxon>
    </lineage>
</organism>
<keyword evidence="3" id="KW-0378">Hydrolase</keyword>
<evidence type="ECO:0000256" key="3">
    <source>
        <dbReference type="RuleBase" id="RU361134"/>
    </source>
</evidence>
<gene>
    <name evidence="6" type="ORF">ENS59_09525</name>
</gene>
<dbReference type="PANTHER" id="PTHR10357">
    <property type="entry name" value="ALPHA-AMYLASE FAMILY MEMBER"/>
    <property type="match status" value="1"/>
</dbReference>
<proteinExistence type="inferred from homology"/>